<evidence type="ECO:0000313" key="5">
    <source>
        <dbReference type="Proteomes" id="UP000207598"/>
    </source>
</evidence>
<dbReference type="FunFam" id="3.90.1150.10:FF:000031">
    <property type="entry name" value="Serine--glyoxylate aminotransferase"/>
    <property type="match status" value="1"/>
</dbReference>
<gene>
    <name evidence="4" type="ORF">MAA8898_05087</name>
</gene>
<dbReference type="GO" id="GO:0008453">
    <property type="term" value="F:alanine-glyoxylate transaminase activity"/>
    <property type="evidence" value="ECO:0007669"/>
    <property type="project" value="TreeGrafter"/>
</dbReference>
<evidence type="ECO:0000256" key="1">
    <source>
        <dbReference type="ARBA" id="ARBA00001933"/>
    </source>
</evidence>
<dbReference type="EC" id="1.12.-.-" evidence="4"/>
<evidence type="ECO:0000256" key="2">
    <source>
        <dbReference type="ARBA" id="ARBA00009236"/>
    </source>
</evidence>
<dbReference type="InterPro" id="IPR015422">
    <property type="entry name" value="PyrdxlP-dep_Trfase_small"/>
</dbReference>
<protein>
    <submittedName>
        <fullName evidence="4">Soluble hydrogenase 42 kDa subunit</fullName>
        <ecNumber evidence="4">1.12.-.-</ecNumber>
    </submittedName>
</protein>
<keyword evidence="4" id="KW-0560">Oxidoreductase</keyword>
<dbReference type="PANTHER" id="PTHR21152:SF40">
    <property type="entry name" value="ALANINE--GLYOXYLATE AMINOTRANSFERASE"/>
    <property type="match status" value="1"/>
</dbReference>
<dbReference type="InterPro" id="IPR015424">
    <property type="entry name" value="PyrdxlP-dep_Trfase"/>
</dbReference>
<sequence length="198" mass="21368">MLPPGLGFNAVSDRAMEVAKAANLPRSYWDWQDMTGPNETGYFPYTPATNLLYGLNEAIAMLHEEGLDRVFARHARHGAATRIAVRAWELEVLCNRQGQESGVLTAVAMPEGHSADAFRTTTLKHYDISLGNGLSKVADKVFRIGHLGDFNDLMLIATLSGVEMGLARAGVPYQAGGAQAAMEFLKRDGLGHGSPVRG</sequence>
<accession>A0A238L706</accession>
<reference evidence="4 5" key="1">
    <citation type="submission" date="2017-05" db="EMBL/GenBank/DDBJ databases">
        <authorList>
            <person name="Song R."/>
            <person name="Chenine A.L."/>
            <person name="Ruprecht R.M."/>
        </authorList>
    </citation>
    <scope>NUCLEOTIDE SEQUENCE [LARGE SCALE GENOMIC DNA]</scope>
    <source>
        <strain evidence="4 5">CECT 8898</strain>
    </source>
</reference>
<dbReference type="GO" id="GO:0016491">
    <property type="term" value="F:oxidoreductase activity"/>
    <property type="evidence" value="ECO:0007669"/>
    <property type="project" value="UniProtKB-KW"/>
</dbReference>
<dbReference type="RefSeq" id="WP_245853641.1">
    <property type="nucleotide sequence ID" value="NZ_FXYF01000032.1"/>
</dbReference>
<keyword evidence="3" id="KW-0663">Pyridoxal phosphate</keyword>
<proteinExistence type="inferred from homology"/>
<evidence type="ECO:0000256" key="3">
    <source>
        <dbReference type="ARBA" id="ARBA00022898"/>
    </source>
</evidence>
<dbReference type="Gene3D" id="3.90.1150.10">
    <property type="entry name" value="Aspartate Aminotransferase, domain 1"/>
    <property type="match status" value="1"/>
</dbReference>
<keyword evidence="5" id="KW-1185">Reference proteome</keyword>
<dbReference type="Proteomes" id="UP000207598">
    <property type="component" value="Unassembled WGS sequence"/>
</dbReference>
<comment type="similarity">
    <text evidence="2">Belongs to the class-V pyridoxal-phosphate-dependent aminotransferase family.</text>
</comment>
<organism evidence="4 5">
    <name type="scientific">Maliponia aquimaris</name>
    <dbReference type="NCBI Taxonomy" id="1673631"/>
    <lineage>
        <taxon>Bacteria</taxon>
        <taxon>Pseudomonadati</taxon>
        <taxon>Pseudomonadota</taxon>
        <taxon>Alphaproteobacteria</taxon>
        <taxon>Rhodobacterales</taxon>
        <taxon>Paracoccaceae</taxon>
        <taxon>Maliponia</taxon>
    </lineage>
</organism>
<dbReference type="PANTHER" id="PTHR21152">
    <property type="entry name" value="AMINOTRANSFERASE CLASS V"/>
    <property type="match status" value="1"/>
</dbReference>
<dbReference type="SUPFAM" id="SSF53383">
    <property type="entry name" value="PLP-dependent transferases"/>
    <property type="match status" value="1"/>
</dbReference>
<dbReference type="EMBL" id="FXYF01000032">
    <property type="protein sequence ID" value="SMX50885.1"/>
    <property type="molecule type" value="Genomic_DNA"/>
</dbReference>
<evidence type="ECO:0000313" key="4">
    <source>
        <dbReference type="EMBL" id="SMX50885.1"/>
    </source>
</evidence>
<comment type="cofactor">
    <cofactor evidence="1">
        <name>pyridoxal 5'-phosphate</name>
        <dbReference type="ChEBI" id="CHEBI:597326"/>
    </cofactor>
</comment>
<dbReference type="AlphaFoldDB" id="A0A238L706"/>
<dbReference type="GO" id="GO:0004760">
    <property type="term" value="F:L-serine-pyruvate transaminase activity"/>
    <property type="evidence" value="ECO:0007669"/>
    <property type="project" value="TreeGrafter"/>
</dbReference>
<name>A0A238L706_9RHOB</name>
<dbReference type="InterPro" id="IPR015421">
    <property type="entry name" value="PyrdxlP-dep_Trfase_major"/>
</dbReference>
<dbReference type="GO" id="GO:0019265">
    <property type="term" value="P:glycine biosynthetic process, by transamination of glyoxylate"/>
    <property type="evidence" value="ECO:0007669"/>
    <property type="project" value="TreeGrafter"/>
</dbReference>
<dbReference type="Gene3D" id="3.40.640.10">
    <property type="entry name" value="Type I PLP-dependent aspartate aminotransferase-like (Major domain)"/>
    <property type="match status" value="1"/>
</dbReference>